<sequence>MGRHKLSNKNKPTSLRLQKGSPKKKRGRRPKPEHWRAKKRRLALEDQRGNGRDDKDLQAYWYQRECDGNRGRLSRQCQSDEATGSYEGGGESARGQEQDLRGGRDEATSSDRGNAVDRRQSEDTGLMHWRPPTVQVDAMQDGDSTAEDFEFGGGDNSFDLGEERGEFLPRKSDERCQLLPDDEKTTDTPTSEGNAREKPNGGSGARAAADLDGPDVNLKVAALSSAQENSNSSC</sequence>
<accession>K0SQP5</accession>
<proteinExistence type="predicted"/>
<gene>
    <name evidence="2" type="ORF">THAOC_11263</name>
</gene>
<keyword evidence="3" id="KW-1185">Reference proteome</keyword>
<evidence type="ECO:0000256" key="1">
    <source>
        <dbReference type="SAM" id="MobiDB-lite"/>
    </source>
</evidence>
<feature type="compositionally biased region" description="Basic and acidic residues" evidence="1">
    <location>
        <begin position="94"/>
        <end position="122"/>
    </location>
</feature>
<dbReference type="AlphaFoldDB" id="K0SQP5"/>
<organism evidence="2 3">
    <name type="scientific">Thalassiosira oceanica</name>
    <name type="common">Marine diatom</name>
    <dbReference type="NCBI Taxonomy" id="159749"/>
    <lineage>
        <taxon>Eukaryota</taxon>
        <taxon>Sar</taxon>
        <taxon>Stramenopiles</taxon>
        <taxon>Ochrophyta</taxon>
        <taxon>Bacillariophyta</taxon>
        <taxon>Coscinodiscophyceae</taxon>
        <taxon>Thalassiosirophycidae</taxon>
        <taxon>Thalassiosirales</taxon>
        <taxon>Thalassiosiraceae</taxon>
        <taxon>Thalassiosira</taxon>
    </lineage>
</organism>
<name>K0SQP5_THAOC</name>
<dbReference type="EMBL" id="AGNL01012812">
    <property type="protein sequence ID" value="EJK67675.1"/>
    <property type="molecule type" value="Genomic_DNA"/>
</dbReference>
<protein>
    <submittedName>
        <fullName evidence="2">Uncharacterized protein</fullName>
    </submittedName>
</protein>
<evidence type="ECO:0000313" key="3">
    <source>
        <dbReference type="Proteomes" id="UP000266841"/>
    </source>
</evidence>
<reference evidence="2 3" key="1">
    <citation type="journal article" date="2012" name="Genome Biol.">
        <title>Genome and low-iron response of an oceanic diatom adapted to chronic iron limitation.</title>
        <authorList>
            <person name="Lommer M."/>
            <person name="Specht M."/>
            <person name="Roy A.S."/>
            <person name="Kraemer L."/>
            <person name="Andreson R."/>
            <person name="Gutowska M.A."/>
            <person name="Wolf J."/>
            <person name="Bergner S.V."/>
            <person name="Schilhabel M.B."/>
            <person name="Klostermeier U.C."/>
            <person name="Beiko R.G."/>
            <person name="Rosenstiel P."/>
            <person name="Hippler M."/>
            <person name="Laroche J."/>
        </authorList>
    </citation>
    <scope>NUCLEOTIDE SEQUENCE [LARGE SCALE GENOMIC DNA]</scope>
    <source>
        <strain evidence="2 3">CCMP1005</strain>
    </source>
</reference>
<dbReference type="Proteomes" id="UP000266841">
    <property type="component" value="Unassembled WGS sequence"/>
</dbReference>
<evidence type="ECO:0000313" key="2">
    <source>
        <dbReference type="EMBL" id="EJK67675.1"/>
    </source>
</evidence>
<feature type="non-terminal residue" evidence="2">
    <location>
        <position position="234"/>
    </location>
</feature>
<comment type="caution">
    <text evidence="2">The sequence shown here is derived from an EMBL/GenBank/DDBJ whole genome shotgun (WGS) entry which is preliminary data.</text>
</comment>
<feature type="region of interest" description="Disordered" evidence="1">
    <location>
        <begin position="1"/>
        <end position="213"/>
    </location>
</feature>
<feature type="compositionally biased region" description="Basic and acidic residues" evidence="1">
    <location>
        <begin position="42"/>
        <end position="57"/>
    </location>
</feature>
<feature type="compositionally biased region" description="Basic and acidic residues" evidence="1">
    <location>
        <begin position="161"/>
        <end position="186"/>
    </location>
</feature>